<evidence type="ECO:0000259" key="14">
    <source>
        <dbReference type="Pfam" id="PF07715"/>
    </source>
</evidence>
<accession>A0A4U5TNW4</accession>
<comment type="subcellular location">
    <subcellularLocation>
        <location evidence="1 10">Cell outer membrane</location>
        <topology evidence="1 10">Multi-pass membrane protein</topology>
    </subcellularLocation>
</comment>
<dbReference type="AlphaFoldDB" id="A0A4U5TNW4"/>
<comment type="similarity">
    <text evidence="10 11">Belongs to the TonB-dependent receptor family.</text>
</comment>
<evidence type="ECO:0000256" key="9">
    <source>
        <dbReference type="ARBA" id="ARBA00023237"/>
    </source>
</evidence>
<evidence type="ECO:0000256" key="6">
    <source>
        <dbReference type="ARBA" id="ARBA00023077"/>
    </source>
</evidence>
<dbReference type="OrthoDB" id="9782587at2"/>
<evidence type="ECO:0000256" key="12">
    <source>
        <dbReference type="SAM" id="SignalP"/>
    </source>
</evidence>
<proteinExistence type="inferred from homology"/>
<feature type="domain" description="TonB-dependent receptor-like beta-barrel" evidence="13">
    <location>
        <begin position="173"/>
        <end position="646"/>
    </location>
</feature>
<sequence length="689" mass="78476">MEKYNILKLFTGFLVLLSFFHAFSQDKVSDTTQLETVTLKTKTSQLSNFITTSVSSKDIQSNNSVIITPILNQIPGVLMQQGALNTNRITIRGIGARSQFSTNRLKLYINDVPLTNANGISVIDDIDLNSLGQLSVIKGPKSSILGANLGGNIILKTQSKENTVGAMTGVGSYDRYQLGFNIAENLGQTQIQAYANHIQSHEYRDNADYERQNFTLLSTTDINSSWQWQNLLLFTRLKAFIPSSLSLTDFENNPQKAADNWNAAAGFESYDKLFLASTLSHKFNNSNQWITSIAFNVRDAFEPRPFDILDEKEMGLSLRSRLQHNFLWNAKPLVTQIGFEWQTDWYEAQNFDNLFRNTPERRSIQGALVNAFDQNRMRFNAFMTASYNFDETFEVAAGLNLNFAHYKTDDQFLNDGLNQSGDLQYEPKLLPNLNFSYNLKENFNVFANYSMGTATPSIDESLDDEGFFNANLQPSFGHNVELGSRWVSNQKTFDIQLTIFRMYVEDLIVARRVEEDRFVGINAGQTQHTGIEFSANFKKPLSENLIFKGFVNVVLNDFEFTDFKDNDNDFSGNQIPAIPEYDLNFGFQLIYQNDWSFRLDTEWVGRMPLDDANTLYTESYELLNLNLSRRVQWFNTSSQMSFGVNNALDKDYAASVLPNAVGFGGSEPRYFYPGMPRQFYFKVLVNYGL</sequence>
<dbReference type="Gene3D" id="2.40.170.20">
    <property type="entry name" value="TonB-dependent receptor, beta-barrel domain"/>
    <property type="match status" value="1"/>
</dbReference>
<dbReference type="PANTHER" id="PTHR30069">
    <property type="entry name" value="TONB-DEPENDENT OUTER MEMBRANE RECEPTOR"/>
    <property type="match status" value="1"/>
</dbReference>
<keyword evidence="3 10" id="KW-1134">Transmembrane beta strand</keyword>
<keyword evidence="4 10" id="KW-0812">Transmembrane</keyword>
<feature type="domain" description="TonB-dependent receptor plug" evidence="14">
    <location>
        <begin position="51"/>
        <end position="148"/>
    </location>
</feature>
<evidence type="ECO:0000256" key="1">
    <source>
        <dbReference type="ARBA" id="ARBA00004571"/>
    </source>
</evidence>
<evidence type="ECO:0008006" key="17">
    <source>
        <dbReference type="Google" id="ProtNLM"/>
    </source>
</evidence>
<organism evidence="15 16">
    <name type="scientific">Mesohalobacter halotolerans</name>
    <dbReference type="NCBI Taxonomy" id="1883405"/>
    <lineage>
        <taxon>Bacteria</taxon>
        <taxon>Pseudomonadati</taxon>
        <taxon>Bacteroidota</taxon>
        <taxon>Flavobacteriia</taxon>
        <taxon>Flavobacteriales</taxon>
        <taxon>Flavobacteriaceae</taxon>
        <taxon>Mesohalobacter</taxon>
    </lineage>
</organism>
<dbReference type="Pfam" id="PF07715">
    <property type="entry name" value="Plug"/>
    <property type="match status" value="1"/>
</dbReference>
<keyword evidence="5 12" id="KW-0732">Signal</keyword>
<evidence type="ECO:0000256" key="10">
    <source>
        <dbReference type="PROSITE-ProRule" id="PRU01360"/>
    </source>
</evidence>
<gene>
    <name evidence="15" type="ORF">FCN74_11200</name>
</gene>
<dbReference type="Gene3D" id="2.170.130.10">
    <property type="entry name" value="TonB-dependent receptor, plug domain"/>
    <property type="match status" value="1"/>
</dbReference>
<dbReference type="InterPro" id="IPR000531">
    <property type="entry name" value="Beta-barrel_TonB"/>
</dbReference>
<keyword evidence="7 10" id="KW-0472">Membrane</keyword>
<evidence type="ECO:0000256" key="2">
    <source>
        <dbReference type="ARBA" id="ARBA00022448"/>
    </source>
</evidence>
<feature type="signal peptide" evidence="12">
    <location>
        <begin position="1"/>
        <end position="24"/>
    </location>
</feature>
<dbReference type="InterPro" id="IPR037066">
    <property type="entry name" value="Plug_dom_sf"/>
</dbReference>
<keyword evidence="9 10" id="KW-0998">Cell outer membrane</keyword>
<evidence type="ECO:0000256" key="8">
    <source>
        <dbReference type="ARBA" id="ARBA00023170"/>
    </source>
</evidence>
<dbReference type="EMBL" id="SWMU01000005">
    <property type="protein sequence ID" value="TKS55512.1"/>
    <property type="molecule type" value="Genomic_DNA"/>
</dbReference>
<keyword evidence="8" id="KW-0675">Receptor</keyword>
<dbReference type="SUPFAM" id="SSF56935">
    <property type="entry name" value="Porins"/>
    <property type="match status" value="1"/>
</dbReference>
<evidence type="ECO:0000256" key="5">
    <source>
        <dbReference type="ARBA" id="ARBA00022729"/>
    </source>
</evidence>
<dbReference type="InterPro" id="IPR036942">
    <property type="entry name" value="Beta-barrel_TonB_sf"/>
</dbReference>
<keyword evidence="16" id="KW-1185">Reference proteome</keyword>
<name>A0A4U5TNW4_9FLAO</name>
<dbReference type="PANTHER" id="PTHR30069:SF29">
    <property type="entry name" value="HEMOGLOBIN AND HEMOGLOBIN-HAPTOGLOBIN-BINDING PROTEIN 1-RELATED"/>
    <property type="match status" value="1"/>
</dbReference>
<dbReference type="GO" id="GO:0044718">
    <property type="term" value="P:siderophore transmembrane transport"/>
    <property type="evidence" value="ECO:0007669"/>
    <property type="project" value="TreeGrafter"/>
</dbReference>
<evidence type="ECO:0000256" key="4">
    <source>
        <dbReference type="ARBA" id="ARBA00022692"/>
    </source>
</evidence>
<evidence type="ECO:0000256" key="7">
    <source>
        <dbReference type="ARBA" id="ARBA00023136"/>
    </source>
</evidence>
<dbReference type="GO" id="GO:0009279">
    <property type="term" value="C:cell outer membrane"/>
    <property type="evidence" value="ECO:0007669"/>
    <property type="project" value="UniProtKB-SubCell"/>
</dbReference>
<keyword evidence="2 10" id="KW-0813">Transport</keyword>
<protein>
    <recommendedName>
        <fullName evidence="17">TonB-dependent receptor</fullName>
    </recommendedName>
</protein>
<dbReference type="InterPro" id="IPR039426">
    <property type="entry name" value="TonB-dep_rcpt-like"/>
</dbReference>
<reference evidence="15 16" key="1">
    <citation type="submission" date="2019-04" db="EMBL/GenBank/DDBJ databases">
        <title>Psychroflexus halotolerans sp. nov., isolated from a marine solar saltern.</title>
        <authorList>
            <person name="Feng X."/>
        </authorList>
    </citation>
    <scope>NUCLEOTIDE SEQUENCE [LARGE SCALE GENOMIC DNA]</scope>
    <source>
        <strain evidence="15 16">WDS2C27</strain>
    </source>
</reference>
<evidence type="ECO:0000256" key="11">
    <source>
        <dbReference type="RuleBase" id="RU003357"/>
    </source>
</evidence>
<dbReference type="GO" id="GO:0015344">
    <property type="term" value="F:siderophore uptake transmembrane transporter activity"/>
    <property type="evidence" value="ECO:0007669"/>
    <property type="project" value="TreeGrafter"/>
</dbReference>
<feature type="chain" id="PRO_5020897093" description="TonB-dependent receptor" evidence="12">
    <location>
        <begin position="25"/>
        <end position="689"/>
    </location>
</feature>
<dbReference type="Pfam" id="PF00593">
    <property type="entry name" value="TonB_dep_Rec_b-barrel"/>
    <property type="match status" value="1"/>
</dbReference>
<keyword evidence="6 11" id="KW-0798">TonB box</keyword>
<dbReference type="PROSITE" id="PS52016">
    <property type="entry name" value="TONB_DEPENDENT_REC_3"/>
    <property type="match status" value="1"/>
</dbReference>
<evidence type="ECO:0000256" key="3">
    <source>
        <dbReference type="ARBA" id="ARBA00022452"/>
    </source>
</evidence>
<comment type="caution">
    <text evidence="15">The sequence shown here is derived from an EMBL/GenBank/DDBJ whole genome shotgun (WGS) entry which is preliminary data.</text>
</comment>
<dbReference type="Proteomes" id="UP000306552">
    <property type="component" value="Unassembled WGS sequence"/>
</dbReference>
<evidence type="ECO:0000313" key="16">
    <source>
        <dbReference type="Proteomes" id="UP000306552"/>
    </source>
</evidence>
<evidence type="ECO:0000313" key="15">
    <source>
        <dbReference type="EMBL" id="TKS55512.1"/>
    </source>
</evidence>
<evidence type="ECO:0000259" key="13">
    <source>
        <dbReference type="Pfam" id="PF00593"/>
    </source>
</evidence>
<dbReference type="InterPro" id="IPR012910">
    <property type="entry name" value="Plug_dom"/>
</dbReference>